<accession>A0A0W7Z492</accession>
<dbReference type="Proteomes" id="UP000053300">
    <property type="component" value="Unassembled WGS sequence"/>
</dbReference>
<reference evidence="2 3" key="1">
    <citation type="submission" date="2015-12" db="EMBL/GenBank/DDBJ databases">
        <title>Complete genome sequence of a multi-drug resistant strain Acidovorax sp. 12322-1.</title>
        <authorList>
            <person name="Ming D."/>
            <person name="Wang M."/>
            <person name="Hu S."/>
            <person name="Zhou Y."/>
            <person name="Jiang T."/>
        </authorList>
    </citation>
    <scope>NUCLEOTIDE SEQUENCE [LARGE SCALE GENOMIC DNA]</scope>
    <source>
        <strain evidence="2 3">12322-1</strain>
    </source>
</reference>
<dbReference type="AlphaFoldDB" id="A0A0W7Z492"/>
<gene>
    <name evidence="2" type="ORF">AS359_01970</name>
    <name evidence="1" type="ORF">B5M06_03575</name>
</gene>
<evidence type="ECO:0000313" key="4">
    <source>
        <dbReference type="Proteomes" id="UP000242792"/>
    </source>
</evidence>
<sequence>MGERKGEPCRRLVRLNSRRSCVALVKQAAGNQIFYVQARQSYSWRAGWHKRCALHSLACLRERVGERAAFHTFPRWGKAGMGPLLLLVWAVCLV</sequence>
<protein>
    <submittedName>
        <fullName evidence="2">Uncharacterized protein</fullName>
    </submittedName>
</protein>
<evidence type="ECO:0000313" key="2">
    <source>
        <dbReference type="EMBL" id="KUF42253.1"/>
    </source>
</evidence>
<name>A0A0W7Z492_9BURK</name>
<dbReference type="STRING" id="225992.B5M06_03575"/>
<proteinExistence type="predicted"/>
<evidence type="ECO:0000313" key="3">
    <source>
        <dbReference type="Proteomes" id="UP000053300"/>
    </source>
</evidence>
<accession>A0A1V0BC09</accession>
<reference evidence="1 4" key="2">
    <citation type="submission" date="2017-03" db="EMBL/GenBank/DDBJ databases">
        <title>Rapid Whole Genome Sequencing of Comamonas kerstersii Causing Continuous ambulatory Peritoneal Dialysis-Associated Peritonitis.</title>
        <authorList>
            <person name="Zheng B."/>
        </authorList>
    </citation>
    <scope>NUCLEOTIDE SEQUENCE [LARGE SCALE GENOMIC DNA]</scope>
    <source>
        <strain evidence="1 4">8943</strain>
    </source>
</reference>
<dbReference type="Proteomes" id="UP000242792">
    <property type="component" value="Chromosome"/>
</dbReference>
<organism evidence="2 3">
    <name type="scientific">Comamonas kerstersii</name>
    <dbReference type="NCBI Taxonomy" id="225992"/>
    <lineage>
        <taxon>Bacteria</taxon>
        <taxon>Pseudomonadati</taxon>
        <taxon>Pseudomonadota</taxon>
        <taxon>Betaproteobacteria</taxon>
        <taxon>Burkholderiales</taxon>
        <taxon>Comamonadaceae</taxon>
        <taxon>Comamonas</taxon>
    </lineage>
</organism>
<dbReference type="EMBL" id="LPXH01000015">
    <property type="protein sequence ID" value="KUF42253.1"/>
    <property type="molecule type" value="Genomic_DNA"/>
</dbReference>
<keyword evidence="3" id="KW-1185">Reference proteome</keyword>
<dbReference type="KEGG" id="cke:B5M06_03575"/>
<dbReference type="EMBL" id="CP020121">
    <property type="protein sequence ID" value="AQZ97483.1"/>
    <property type="molecule type" value="Genomic_DNA"/>
</dbReference>
<evidence type="ECO:0000313" key="1">
    <source>
        <dbReference type="EMBL" id="AQZ97483.1"/>
    </source>
</evidence>